<evidence type="ECO:0000259" key="4">
    <source>
        <dbReference type="PROSITE" id="PS51473"/>
    </source>
</evidence>
<evidence type="ECO:0000313" key="6">
    <source>
        <dbReference type="Proteomes" id="UP000326396"/>
    </source>
</evidence>
<gene>
    <name evidence="5" type="ORF">E3N88_33808</name>
</gene>
<accession>A0A5N6MCR2</accession>
<reference evidence="5 6" key="1">
    <citation type="submission" date="2019-05" db="EMBL/GenBank/DDBJ databases">
        <title>Mikania micrantha, genome provides insights into the molecular mechanism of rapid growth.</title>
        <authorList>
            <person name="Liu B."/>
        </authorList>
    </citation>
    <scope>NUCLEOTIDE SEQUENCE [LARGE SCALE GENOMIC DNA]</scope>
    <source>
        <strain evidence="5">NLD-2019</strain>
        <tissue evidence="5">Leaf</tissue>
    </source>
</reference>
<dbReference type="Gene3D" id="3.30.430.20">
    <property type="entry name" value="Gnk2 domain, C-X8-C-X2-C motif"/>
    <property type="match status" value="2"/>
</dbReference>
<dbReference type="EMBL" id="SZYD01000016">
    <property type="protein sequence ID" value="KAD3338287.1"/>
    <property type="molecule type" value="Genomic_DNA"/>
</dbReference>
<feature type="region of interest" description="Disordered" evidence="3">
    <location>
        <begin position="241"/>
        <end position="266"/>
    </location>
</feature>
<organism evidence="5 6">
    <name type="scientific">Mikania micrantha</name>
    <name type="common">bitter vine</name>
    <dbReference type="NCBI Taxonomy" id="192012"/>
    <lineage>
        <taxon>Eukaryota</taxon>
        <taxon>Viridiplantae</taxon>
        <taxon>Streptophyta</taxon>
        <taxon>Embryophyta</taxon>
        <taxon>Tracheophyta</taxon>
        <taxon>Spermatophyta</taxon>
        <taxon>Magnoliopsida</taxon>
        <taxon>eudicotyledons</taxon>
        <taxon>Gunneridae</taxon>
        <taxon>Pentapetalae</taxon>
        <taxon>asterids</taxon>
        <taxon>campanulids</taxon>
        <taxon>Asterales</taxon>
        <taxon>Asteraceae</taxon>
        <taxon>Asteroideae</taxon>
        <taxon>Heliantheae alliance</taxon>
        <taxon>Eupatorieae</taxon>
        <taxon>Mikania</taxon>
    </lineage>
</organism>
<dbReference type="Pfam" id="PF01657">
    <property type="entry name" value="Stress-antifung"/>
    <property type="match status" value="2"/>
</dbReference>
<dbReference type="FunFam" id="3.30.430.20:FF:000002">
    <property type="entry name" value="Cysteine-rich receptor-like protein kinase 10"/>
    <property type="match status" value="1"/>
</dbReference>
<keyword evidence="2" id="KW-0677">Repeat</keyword>
<dbReference type="PANTHER" id="PTHR32099">
    <property type="entry name" value="CYSTEINE-RICH REPEAT SECRETORY PROTEIN"/>
    <property type="match status" value="1"/>
</dbReference>
<evidence type="ECO:0000256" key="2">
    <source>
        <dbReference type="ARBA" id="ARBA00022737"/>
    </source>
</evidence>
<comment type="caution">
    <text evidence="5">The sequence shown here is derived from an EMBL/GenBank/DDBJ whole genome shotgun (WGS) entry which is preliminary data.</text>
</comment>
<dbReference type="InterPro" id="IPR002902">
    <property type="entry name" value="GNK2"/>
</dbReference>
<dbReference type="AlphaFoldDB" id="A0A5N6MCR2"/>
<keyword evidence="1" id="KW-0732">Signal</keyword>
<dbReference type="CDD" id="cd23509">
    <property type="entry name" value="Gnk2-like"/>
    <property type="match status" value="2"/>
</dbReference>
<dbReference type="OrthoDB" id="696781at2759"/>
<dbReference type="Proteomes" id="UP000326396">
    <property type="component" value="Linkage Group LG6"/>
</dbReference>
<proteinExistence type="predicted"/>
<evidence type="ECO:0000256" key="1">
    <source>
        <dbReference type="ARBA" id="ARBA00022729"/>
    </source>
</evidence>
<dbReference type="InterPro" id="IPR038408">
    <property type="entry name" value="GNK2_sf"/>
</dbReference>
<dbReference type="PANTHER" id="PTHR32099:SF99">
    <property type="entry name" value="GNK2-LIKE DOMAIN-CONTAINING PROTEIN"/>
    <property type="match status" value="1"/>
</dbReference>
<name>A0A5N6MCR2_9ASTR</name>
<feature type="domain" description="Gnk2-homologous" evidence="4">
    <location>
        <begin position="14"/>
        <end position="116"/>
    </location>
</feature>
<sequence>MYTTNFLIIAQPEYPFPPICPNDTTYTPNSLYERNLDAALASLPSTNTGKGFFNASVGQGTDAAYTICLCRGDVVLNMCQSCLREAIFRLRIKCPNQSEAVIYYEYCLLKYSNAPILGNNDTTSDFYNINNNVNFPNKEQFNGLLQPFMTKLRREAAAGGSLLKFAMENTPGPSDTTLYGLTQCVPSLSEQECDECLEYANNQFASCCDGRVGVIVLMARCNLRYEIYDFGIISAIAPPPSQPSPPARIPSPPPGTYVVNPKRVTS</sequence>
<evidence type="ECO:0000313" key="5">
    <source>
        <dbReference type="EMBL" id="KAD3338287.1"/>
    </source>
</evidence>
<dbReference type="PROSITE" id="PS51473">
    <property type="entry name" value="GNK2"/>
    <property type="match status" value="2"/>
</dbReference>
<evidence type="ECO:0000256" key="3">
    <source>
        <dbReference type="SAM" id="MobiDB-lite"/>
    </source>
</evidence>
<keyword evidence="6" id="KW-1185">Reference proteome</keyword>
<feature type="domain" description="Gnk2-homologous" evidence="4">
    <location>
        <begin position="123"/>
        <end position="230"/>
    </location>
</feature>
<feature type="compositionally biased region" description="Pro residues" evidence="3">
    <location>
        <begin position="241"/>
        <end position="255"/>
    </location>
</feature>
<protein>
    <recommendedName>
        <fullName evidence="4">Gnk2-homologous domain-containing protein</fullName>
    </recommendedName>
</protein>